<reference evidence="1" key="1">
    <citation type="submission" date="2021-01" db="EMBL/GenBank/DDBJ databases">
        <authorList>
            <consortium name="Genoscope - CEA"/>
            <person name="William W."/>
        </authorList>
    </citation>
    <scope>NUCLEOTIDE SEQUENCE</scope>
</reference>
<proteinExistence type="predicted"/>
<comment type="caution">
    <text evidence="1">The sequence shown here is derived from an EMBL/GenBank/DDBJ whole genome shotgun (WGS) entry which is preliminary data.</text>
</comment>
<name>A0A8S1QYU4_9CILI</name>
<organism evidence="1 2">
    <name type="scientific">Paramecium sonneborni</name>
    <dbReference type="NCBI Taxonomy" id="65129"/>
    <lineage>
        <taxon>Eukaryota</taxon>
        <taxon>Sar</taxon>
        <taxon>Alveolata</taxon>
        <taxon>Ciliophora</taxon>
        <taxon>Intramacronucleata</taxon>
        <taxon>Oligohymenophorea</taxon>
        <taxon>Peniculida</taxon>
        <taxon>Parameciidae</taxon>
        <taxon>Paramecium</taxon>
    </lineage>
</organism>
<gene>
    <name evidence="1" type="ORF">PSON_ATCC_30995.1.T1270067</name>
</gene>
<accession>A0A8S1QYU4</accession>
<sequence>MFRNRKIETQHETIQQQTYYIYQNKFINNQVGLNLLLKKSKSIKRALFN</sequence>
<dbReference type="Proteomes" id="UP000692954">
    <property type="component" value="Unassembled WGS sequence"/>
</dbReference>
<evidence type="ECO:0000313" key="2">
    <source>
        <dbReference type="Proteomes" id="UP000692954"/>
    </source>
</evidence>
<dbReference type="EMBL" id="CAJJDN010000127">
    <property type="protein sequence ID" value="CAD8120609.1"/>
    <property type="molecule type" value="Genomic_DNA"/>
</dbReference>
<keyword evidence="2" id="KW-1185">Reference proteome</keyword>
<dbReference type="AlphaFoldDB" id="A0A8S1QYU4"/>
<evidence type="ECO:0000313" key="1">
    <source>
        <dbReference type="EMBL" id="CAD8120609.1"/>
    </source>
</evidence>
<protein>
    <submittedName>
        <fullName evidence="1">Uncharacterized protein</fullName>
    </submittedName>
</protein>